<gene>
    <name evidence="2" type="ORF">F8M41_005824</name>
</gene>
<evidence type="ECO:0000313" key="3">
    <source>
        <dbReference type="Proteomes" id="UP000439903"/>
    </source>
</evidence>
<dbReference type="EMBL" id="WTPW01001561">
    <property type="protein sequence ID" value="KAF0428743.1"/>
    <property type="molecule type" value="Genomic_DNA"/>
</dbReference>
<protein>
    <submittedName>
        <fullName evidence="2">Uncharacterized protein</fullName>
    </submittedName>
</protein>
<organism evidence="2 3">
    <name type="scientific">Gigaspora margarita</name>
    <dbReference type="NCBI Taxonomy" id="4874"/>
    <lineage>
        <taxon>Eukaryota</taxon>
        <taxon>Fungi</taxon>
        <taxon>Fungi incertae sedis</taxon>
        <taxon>Mucoromycota</taxon>
        <taxon>Glomeromycotina</taxon>
        <taxon>Glomeromycetes</taxon>
        <taxon>Diversisporales</taxon>
        <taxon>Gigasporaceae</taxon>
        <taxon>Gigaspora</taxon>
    </lineage>
</organism>
<evidence type="ECO:0000256" key="1">
    <source>
        <dbReference type="SAM" id="MobiDB-lite"/>
    </source>
</evidence>
<feature type="compositionally biased region" description="Basic and acidic residues" evidence="1">
    <location>
        <begin position="139"/>
        <end position="157"/>
    </location>
</feature>
<comment type="caution">
    <text evidence="2">The sequence shown here is derived from an EMBL/GenBank/DDBJ whole genome shotgun (WGS) entry which is preliminary data.</text>
</comment>
<feature type="region of interest" description="Disordered" evidence="1">
    <location>
        <begin position="139"/>
        <end position="214"/>
    </location>
</feature>
<dbReference type="Proteomes" id="UP000439903">
    <property type="component" value="Unassembled WGS sequence"/>
</dbReference>
<name>A0A8H3X7J1_GIGMA</name>
<feature type="compositionally biased region" description="Low complexity" evidence="1">
    <location>
        <begin position="164"/>
        <end position="214"/>
    </location>
</feature>
<sequence>MLDFYQIFKLSIFENFNDNLLSTTGTRLNRLHFLLSQAQGATDANDNLTINPIKKLFQIRGLILQIDFTTYSKLKNNSASLNFLKIIQLDSFNLIQNFIGLLSDENKSTRYAIDLNVNNVQAIRDLGEEIRDLKRKLVEDREERDNKRSKNNSDKPKPIPPIPSLEDNNRPNNNNENNRPNDNNDNNNTPTPTTTSNTPTTTILSNSTTSIPTTRTKSTTTFTFLDIPFYTTIDDTSTTTTTTTATTTILSKT</sequence>
<dbReference type="AlphaFoldDB" id="A0A8H3X7J1"/>
<reference evidence="2 3" key="1">
    <citation type="journal article" date="2019" name="Environ. Microbiol.">
        <title>At the nexus of three kingdoms: the genome of the mycorrhizal fungus Gigaspora margarita provides insights into plant, endobacterial and fungal interactions.</title>
        <authorList>
            <person name="Venice F."/>
            <person name="Ghignone S."/>
            <person name="Salvioli di Fossalunga A."/>
            <person name="Amselem J."/>
            <person name="Novero M."/>
            <person name="Xianan X."/>
            <person name="Sedzielewska Toro K."/>
            <person name="Morin E."/>
            <person name="Lipzen A."/>
            <person name="Grigoriev I.V."/>
            <person name="Henrissat B."/>
            <person name="Martin F.M."/>
            <person name="Bonfante P."/>
        </authorList>
    </citation>
    <scope>NUCLEOTIDE SEQUENCE [LARGE SCALE GENOMIC DNA]</scope>
    <source>
        <strain evidence="2 3">BEG34</strain>
    </source>
</reference>
<evidence type="ECO:0000313" key="2">
    <source>
        <dbReference type="EMBL" id="KAF0428743.1"/>
    </source>
</evidence>
<keyword evidence="3" id="KW-1185">Reference proteome</keyword>
<accession>A0A8H3X7J1</accession>
<proteinExistence type="predicted"/>